<organism evidence="2 3">
    <name type="scientific">Tribolium castaneum</name>
    <name type="common">Red flour beetle</name>
    <dbReference type="NCBI Taxonomy" id="7070"/>
    <lineage>
        <taxon>Eukaryota</taxon>
        <taxon>Metazoa</taxon>
        <taxon>Ecdysozoa</taxon>
        <taxon>Arthropoda</taxon>
        <taxon>Hexapoda</taxon>
        <taxon>Insecta</taxon>
        <taxon>Pterygota</taxon>
        <taxon>Neoptera</taxon>
        <taxon>Endopterygota</taxon>
        <taxon>Coleoptera</taxon>
        <taxon>Polyphaga</taxon>
        <taxon>Cucujiformia</taxon>
        <taxon>Tenebrionidae</taxon>
        <taxon>Tenebrionidae incertae sedis</taxon>
        <taxon>Tribolium</taxon>
    </lineage>
</organism>
<dbReference type="Proteomes" id="UP000007266">
    <property type="component" value="Linkage group 9"/>
</dbReference>
<reference evidence="2 3" key="2">
    <citation type="journal article" date="2010" name="Nucleic Acids Res.">
        <title>BeetleBase in 2010: revisions to provide comprehensive genomic information for Tribolium castaneum.</title>
        <authorList>
            <person name="Kim H.S."/>
            <person name="Murphy T."/>
            <person name="Xia J."/>
            <person name="Caragea D."/>
            <person name="Park Y."/>
            <person name="Beeman R.W."/>
            <person name="Lorenzen M.D."/>
            <person name="Butcher S."/>
            <person name="Manak J.R."/>
            <person name="Brown S.J."/>
        </authorList>
    </citation>
    <scope>GENOME REANNOTATION</scope>
    <source>
        <strain evidence="2 3">Georgia GA2</strain>
    </source>
</reference>
<protein>
    <submittedName>
        <fullName evidence="2">Uncharacterized protein</fullName>
    </submittedName>
</protein>
<dbReference type="InParanoid" id="D6X0X8"/>
<proteinExistence type="predicted"/>
<accession>D6X0X8</accession>
<dbReference type="EMBL" id="KQ971372">
    <property type="protein sequence ID" value="EFA09535.1"/>
    <property type="molecule type" value="Genomic_DNA"/>
</dbReference>
<name>D6X0X8_TRICA</name>
<dbReference type="AlphaFoldDB" id="D6X0X8"/>
<reference evidence="2 3" key="1">
    <citation type="journal article" date="2008" name="Nature">
        <title>The genome of the model beetle and pest Tribolium castaneum.</title>
        <authorList>
            <consortium name="Tribolium Genome Sequencing Consortium"/>
            <person name="Richards S."/>
            <person name="Gibbs R.A."/>
            <person name="Weinstock G.M."/>
            <person name="Brown S.J."/>
            <person name="Denell R."/>
            <person name="Beeman R.W."/>
            <person name="Gibbs R."/>
            <person name="Beeman R.W."/>
            <person name="Brown S.J."/>
            <person name="Bucher G."/>
            <person name="Friedrich M."/>
            <person name="Grimmelikhuijzen C.J."/>
            <person name="Klingler M."/>
            <person name="Lorenzen M."/>
            <person name="Richards S."/>
            <person name="Roth S."/>
            <person name="Schroder R."/>
            <person name="Tautz D."/>
            <person name="Zdobnov E.M."/>
            <person name="Muzny D."/>
            <person name="Gibbs R.A."/>
            <person name="Weinstock G.M."/>
            <person name="Attaway T."/>
            <person name="Bell S."/>
            <person name="Buhay C.J."/>
            <person name="Chandrabose M.N."/>
            <person name="Chavez D."/>
            <person name="Clerk-Blankenburg K.P."/>
            <person name="Cree A."/>
            <person name="Dao M."/>
            <person name="Davis C."/>
            <person name="Chacko J."/>
            <person name="Dinh H."/>
            <person name="Dugan-Rocha S."/>
            <person name="Fowler G."/>
            <person name="Garner T.T."/>
            <person name="Garnes J."/>
            <person name="Gnirke A."/>
            <person name="Hawes A."/>
            <person name="Hernandez J."/>
            <person name="Hines S."/>
            <person name="Holder M."/>
            <person name="Hume J."/>
            <person name="Jhangiani S.N."/>
            <person name="Joshi V."/>
            <person name="Khan Z.M."/>
            <person name="Jackson L."/>
            <person name="Kovar C."/>
            <person name="Kowis A."/>
            <person name="Lee S."/>
            <person name="Lewis L.R."/>
            <person name="Margolis J."/>
            <person name="Morgan M."/>
            <person name="Nazareth L.V."/>
            <person name="Nguyen N."/>
            <person name="Okwuonu G."/>
            <person name="Parker D."/>
            <person name="Richards S."/>
            <person name="Ruiz S.J."/>
            <person name="Santibanez J."/>
            <person name="Savard J."/>
            <person name="Scherer S.E."/>
            <person name="Schneider B."/>
            <person name="Sodergren E."/>
            <person name="Tautz D."/>
            <person name="Vattahil S."/>
            <person name="Villasana D."/>
            <person name="White C.S."/>
            <person name="Wright R."/>
            <person name="Park Y."/>
            <person name="Beeman R.W."/>
            <person name="Lord J."/>
            <person name="Oppert B."/>
            <person name="Lorenzen M."/>
            <person name="Brown S."/>
            <person name="Wang L."/>
            <person name="Savard J."/>
            <person name="Tautz D."/>
            <person name="Richards S."/>
            <person name="Weinstock G."/>
            <person name="Gibbs R.A."/>
            <person name="Liu Y."/>
            <person name="Worley K."/>
            <person name="Weinstock G."/>
            <person name="Elsik C.G."/>
            <person name="Reese J.T."/>
            <person name="Elhaik E."/>
            <person name="Landan G."/>
            <person name="Graur D."/>
            <person name="Arensburger P."/>
            <person name="Atkinson P."/>
            <person name="Beeman R.W."/>
            <person name="Beidler J."/>
            <person name="Brown S.J."/>
            <person name="Demuth J.P."/>
            <person name="Drury D.W."/>
            <person name="Du Y.Z."/>
            <person name="Fujiwara H."/>
            <person name="Lorenzen M."/>
            <person name="Maselli V."/>
            <person name="Osanai M."/>
            <person name="Park Y."/>
            <person name="Robertson H.M."/>
            <person name="Tu Z."/>
            <person name="Wang J.J."/>
            <person name="Wang S."/>
            <person name="Richards S."/>
            <person name="Song H."/>
            <person name="Zhang L."/>
            <person name="Sodergren E."/>
            <person name="Werner D."/>
            <person name="Stanke M."/>
            <person name="Morgenstern B."/>
            <person name="Solovyev V."/>
            <person name="Kosarev P."/>
            <person name="Brown G."/>
            <person name="Chen H.C."/>
            <person name="Ermolaeva O."/>
            <person name="Hlavina W."/>
            <person name="Kapustin Y."/>
            <person name="Kiryutin B."/>
            <person name="Kitts P."/>
            <person name="Maglott D."/>
            <person name="Pruitt K."/>
            <person name="Sapojnikov V."/>
            <person name="Souvorov A."/>
            <person name="Mackey A.J."/>
            <person name="Waterhouse R.M."/>
            <person name="Wyder S."/>
            <person name="Zdobnov E.M."/>
            <person name="Zdobnov E.M."/>
            <person name="Wyder S."/>
            <person name="Kriventseva E.V."/>
            <person name="Kadowaki T."/>
            <person name="Bork P."/>
            <person name="Aranda M."/>
            <person name="Bao R."/>
            <person name="Beermann A."/>
            <person name="Berns N."/>
            <person name="Bolognesi R."/>
            <person name="Bonneton F."/>
            <person name="Bopp D."/>
            <person name="Brown S.J."/>
            <person name="Bucher G."/>
            <person name="Butts T."/>
            <person name="Chaumot A."/>
            <person name="Denell R.E."/>
            <person name="Ferrier D.E."/>
            <person name="Friedrich M."/>
            <person name="Gordon C.M."/>
            <person name="Jindra M."/>
            <person name="Klingler M."/>
            <person name="Lan Q."/>
            <person name="Lattorff H.M."/>
            <person name="Laudet V."/>
            <person name="von Levetsow C."/>
            <person name="Liu Z."/>
            <person name="Lutz R."/>
            <person name="Lynch J.A."/>
            <person name="da Fonseca R.N."/>
            <person name="Posnien N."/>
            <person name="Reuter R."/>
            <person name="Roth S."/>
            <person name="Savard J."/>
            <person name="Schinko J.B."/>
            <person name="Schmitt C."/>
            <person name="Schoppmeier M."/>
            <person name="Schroder R."/>
            <person name="Shippy T.D."/>
            <person name="Simonnet F."/>
            <person name="Marques-Souza H."/>
            <person name="Tautz D."/>
            <person name="Tomoyasu Y."/>
            <person name="Trauner J."/>
            <person name="Van der Zee M."/>
            <person name="Vervoort M."/>
            <person name="Wittkopp N."/>
            <person name="Wimmer E.A."/>
            <person name="Yang X."/>
            <person name="Jones A.K."/>
            <person name="Sattelle D.B."/>
            <person name="Ebert P.R."/>
            <person name="Nelson D."/>
            <person name="Scott J.G."/>
            <person name="Beeman R.W."/>
            <person name="Muthukrishnan S."/>
            <person name="Kramer K.J."/>
            <person name="Arakane Y."/>
            <person name="Beeman R.W."/>
            <person name="Zhu Q."/>
            <person name="Hogenkamp D."/>
            <person name="Dixit R."/>
            <person name="Oppert B."/>
            <person name="Jiang H."/>
            <person name="Zou Z."/>
            <person name="Marshall J."/>
            <person name="Elpidina E."/>
            <person name="Vinokurov K."/>
            <person name="Oppert C."/>
            <person name="Zou Z."/>
            <person name="Evans J."/>
            <person name="Lu Z."/>
            <person name="Zhao P."/>
            <person name="Sumathipala N."/>
            <person name="Altincicek B."/>
            <person name="Vilcinskas A."/>
            <person name="Williams M."/>
            <person name="Hultmark D."/>
            <person name="Hetru C."/>
            <person name="Jiang H."/>
            <person name="Grimmelikhuijzen C.J."/>
            <person name="Hauser F."/>
            <person name="Cazzamali G."/>
            <person name="Williamson M."/>
            <person name="Park Y."/>
            <person name="Li B."/>
            <person name="Tanaka Y."/>
            <person name="Predel R."/>
            <person name="Neupert S."/>
            <person name="Schachtner J."/>
            <person name="Verleyen P."/>
            <person name="Raible F."/>
            <person name="Bork P."/>
            <person name="Friedrich M."/>
            <person name="Walden K.K."/>
            <person name="Robertson H.M."/>
            <person name="Angeli S."/>
            <person name="Foret S."/>
            <person name="Bucher G."/>
            <person name="Schuetz S."/>
            <person name="Maleszka R."/>
            <person name="Wimmer E.A."/>
            <person name="Beeman R.W."/>
            <person name="Lorenzen M."/>
            <person name="Tomoyasu Y."/>
            <person name="Miller S.C."/>
            <person name="Grossmann D."/>
            <person name="Bucher G."/>
        </authorList>
    </citation>
    <scope>NUCLEOTIDE SEQUENCE [LARGE SCALE GENOMIC DNA]</scope>
    <source>
        <strain evidence="2 3">Georgia GA2</strain>
    </source>
</reference>
<gene>
    <name evidence="2" type="primary">GLEAN_11640</name>
    <name evidence="2" type="ORF">TcasGA2_TC011640</name>
</gene>
<keyword evidence="3" id="KW-1185">Reference proteome</keyword>
<sequence length="102" mass="11013">MQALNLAAAAAVRISRILITIKCACLYGSECKSVIRLGPVPCLVVLLVGRMLESGRRLTQCAVVEQGGNMPSELRVESSAEDDDEDAAPPTLRPRLPIYTIF</sequence>
<feature type="region of interest" description="Disordered" evidence="1">
    <location>
        <begin position="72"/>
        <end position="93"/>
    </location>
</feature>
<evidence type="ECO:0000256" key="1">
    <source>
        <dbReference type="SAM" id="MobiDB-lite"/>
    </source>
</evidence>
<evidence type="ECO:0000313" key="3">
    <source>
        <dbReference type="Proteomes" id="UP000007266"/>
    </source>
</evidence>
<evidence type="ECO:0000313" key="2">
    <source>
        <dbReference type="EMBL" id="EFA09535.1"/>
    </source>
</evidence>
<dbReference type="HOGENOM" id="CLU_2280987_0_0_1"/>